<proteinExistence type="predicted"/>
<dbReference type="AlphaFoldDB" id="G5GR47"/>
<dbReference type="HOGENOM" id="CLU_703374_0_0_9"/>
<dbReference type="RefSeq" id="WP_006693234.1">
    <property type="nucleotide sequence ID" value="NZ_JH376800.1"/>
</dbReference>
<evidence type="ECO:0000313" key="2">
    <source>
        <dbReference type="EMBL" id="EHG19907.1"/>
    </source>
</evidence>
<reference evidence="2 3" key="1">
    <citation type="submission" date="2011-08" db="EMBL/GenBank/DDBJ databases">
        <title>The Genome Sequence of Selenomonas infelix ATCC 43532.</title>
        <authorList>
            <consortium name="The Broad Institute Genome Sequencing Platform"/>
            <person name="Earl A."/>
            <person name="Ward D."/>
            <person name="Feldgarden M."/>
            <person name="Gevers D."/>
            <person name="Izard J."/>
            <person name="Blanton J.M."/>
            <person name="Baranova O.V."/>
            <person name="Dewhirst F.E."/>
            <person name="Young S.K."/>
            <person name="Zeng Q."/>
            <person name="Gargeya S."/>
            <person name="Fitzgerald M."/>
            <person name="Haas B."/>
            <person name="Abouelleil A."/>
            <person name="Alvarado L."/>
            <person name="Arachchi H.M."/>
            <person name="Berlin A."/>
            <person name="Brown A."/>
            <person name="Chapman S.B."/>
            <person name="Chen Z."/>
            <person name="Dunbar C."/>
            <person name="Freedman E."/>
            <person name="Gearin G."/>
            <person name="Gellesch M."/>
            <person name="Goldberg J."/>
            <person name="Griggs A."/>
            <person name="Gujja S."/>
            <person name="Heiman D."/>
            <person name="Howarth C."/>
            <person name="Larson L."/>
            <person name="Lui A."/>
            <person name="MacDonald P.J.P."/>
            <person name="Montmayeur A."/>
            <person name="Murphy C."/>
            <person name="Neiman D."/>
            <person name="Pearson M."/>
            <person name="Priest M."/>
            <person name="Roberts A."/>
            <person name="Saif S."/>
            <person name="Shea T."/>
            <person name="Shenoy N."/>
            <person name="Sisk P."/>
            <person name="Stolte C."/>
            <person name="Sykes S."/>
            <person name="Wortman J."/>
            <person name="Nusbaum C."/>
            <person name="Birren B."/>
        </authorList>
    </citation>
    <scope>NUCLEOTIDE SEQUENCE [LARGE SCALE GENOMIC DNA]</scope>
    <source>
        <strain evidence="2 3">ATCC 43532</strain>
    </source>
</reference>
<evidence type="ECO:0000313" key="3">
    <source>
        <dbReference type="Proteomes" id="UP000004129"/>
    </source>
</evidence>
<protein>
    <recommendedName>
        <fullName evidence="4">Fimbrial assembly protein</fullName>
    </recommendedName>
</protein>
<keyword evidence="1" id="KW-0812">Transmembrane</keyword>
<name>G5GR47_9FIRM</name>
<evidence type="ECO:0008006" key="4">
    <source>
        <dbReference type="Google" id="ProtNLM"/>
    </source>
</evidence>
<dbReference type="Pfam" id="PF05137">
    <property type="entry name" value="PilN"/>
    <property type="match status" value="1"/>
</dbReference>
<dbReference type="EMBL" id="ACZM01000017">
    <property type="protein sequence ID" value="EHG19907.1"/>
    <property type="molecule type" value="Genomic_DNA"/>
</dbReference>
<feature type="transmembrane region" description="Helical" evidence="1">
    <location>
        <begin position="235"/>
        <end position="257"/>
    </location>
</feature>
<sequence>MSGGVGFRLPWTVRAAVGIYPSAQGLVLVHLSAAEDAEGRWSVAESRVVKTDDADLSDAVAFAAYVRAELLRAGWEKLPLGLALPEAEAEIAERELPVLLTGEELREALLWSLHAESATDEAQDIALCCMARKGTVPQQYWTAQVDAAHIRTYFSAFAAAGLHLRRLTVCPPNGGVLAESIEAAHEPCMPWESAAAEPDDLLPAIYAGLLLRADTPVHLYWTGERQFFGRLRAQAALWIAVLATAIFLGCTAADVAANLAERRARDQAAEELALRASERARMAEFSALRVDLAERERLLSAFLSESLPVRALLIHLGSTAVDGVRLTGLHADAQNVRIEGEAADYAALSTLIGALEEDAFFSVETTLEHAGQEQTVDGMSEQVLFVLRSRW</sequence>
<dbReference type="Proteomes" id="UP000004129">
    <property type="component" value="Unassembled WGS sequence"/>
</dbReference>
<dbReference type="STRING" id="679201.HMPREF9334_01799"/>
<keyword evidence="1" id="KW-0472">Membrane</keyword>
<gene>
    <name evidence="2" type="ORF">HMPREF9334_01799</name>
</gene>
<organism evidence="2 3">
    <name type="scientific">Selenomonas infelix ATCC 43532</name>
    <dbReference type="NCBI Taxonomy" id="679201"/>
    <lineage>
        <taxon>Bacteria</taxon>
        <taxon>Bacillati</taxon>
        <taxon>Bacillota</taxon>
        <taxon>Negativicutes</taxon>
        <taxon>Selenomonadales</taxon>
        <taxon>Selenomonadaceae</taxon>
        <taxon>Selenomonas</taxon>
    </lineage>
</organism>
<keyword evidence="3" id="KW-1185">Reference proteome</keyword>
<comment type="caution">
    <text evidence="2">The sequence shown here is derived from an EMBL/GenBank/DDBJ whole genome shotgun (WGS) entry which is preliminary data.</text>
</comment>
<dbReference type="InterPro" id="IPR007813">
    <property type="entry name" value="PilN"/>
</dbReference>
<keyword evidence="1" id="KW-1133">Transmembrane helix</keyword>
<accession>G5GR47</accession>
<dbReference type="PATRIC" id="fig|679201.3.peg.1814"/>
<dbReference type="OrthoDB" id="1664734at2"/>
<evidence type="ECO:0000256" key="1">
    <source>
        <dbReference type="SAM" id="Phobius"/>
    </source>
</evidence>